<name>A0A6G0YNF2_APHCR</name>
<gene>
    <name evidence="1" type="ORF">FWK35_00017718</name>
</gene>
<protein>
    <submittedName>
        <fullName evidence="1">Uncharacterized protein</fullName>
    </submittedName>
</protein>
<evidence type="ECO:0000313" key="1">
    <source>
        <dbReference type="EMBL" id="KAF0758978.1"/>
    </source>
</evidence>
<organism evidence="1 2">
    <name type="scientific">Aphis craccivora</name>
    <name type="common">Cowpea aphid</name>
    <dbReference type="NCBI Taxonomy" id="307492"/>
    <lineage>
        <taxon>Eukaryota</taxon>
        <taxon>Metazoa</taxon>
        <taxon>Ecdysozoa</taxon>
        <taxon>Arthropoda</taxon>
        <taxon>Hexapoda</taxon>
        <taxon>Insecta</taxon>
        <taxon>Pterygota</taxon>
        <taxon>Neoptera</taxon>
        <taxon>Paraneoptera</taxon>
        <taxon>Hemiptera</taxon>
        <taxon>Sternorrhyncha</taxon>
        <taxon>Aphidomorpha</taxon>
        <taxon>Aphidoidea</taxon>
        <taxon>Aphididae</taxon>
        <taxon>Aphidini</taxon>
        <taxon>Aphis</taxon>
        <taxon>Aphis</taxon>
    </lineage>
</organism>
<comment type="caution">
    <text evidence="1">The sequence shown here is derived from an EMBL/GenBank/DDBJ whole genome shotgun (WGS) entry which is preliminary data.</text>
</comment>
<reference evidence="1 2" key="1">
    <citation type="submission" date="2019-08" db="EMBL/GenBank/DDBJ databases">
        <title>Whole genome of Aphis craccivora.</title>
        <authorList>
            <person name="Voronova N.V."/>
            <person name="Shulinski R.S."/>
            <person name="Bandarenka Y.V."/>
            <person name="Zhorov D.G."/>
            <person name="Warner D."/>
        </authorList>
    </citation>
    <scope>NUCLEOTIDE SEQUENCE [LARGE SCALE GENOMIC DNA]</scope>
    <source>
        <strain evidence="1">180601</strain>
        <tissue evidence="1">Whole Body</tissue>
    </source>
</reference>
<dbReference type="EMBL" id="VUJU01003144">
    <property type="protein sequence ID" value="KAF0758978.1"/>
    <property type="molecule type" value="Genomic_DNA"/>
</dbReference>
<accession>A0A6G0YNF2</accession>
<feature type="non-terminal residue" evidence="1">
    <location>
        <position position="1"/>
    </location>
</feature>
<proteinExistence type="predicted"/>
<dbReference type="AlphaFoldDB" id="A0A6G0YNF2"/>
<evidence type="ECO:0000313" key="2">
    <source>
        <dbReference type="Proteomes" id="UP000478052"/>
    </source>
</evidence>
<dbReference type="Proteomes" id="UP000478052">
    <property type="component" value="Unassembled WGS sequence"/>
</dbReference>
<sequence length="69" mass="8203">QVTKYRYYIIYNNYATLLNFDVEECDKVRVYTNMTSTIRFIVGIMNYISFLFTVSSTTMQCDTSLEIRT</sequence>
<keyword evidence="2" id="KW-1185">Reference proteome</keyword>